<sequence length="173" mass="20589">MNFLTKTFTLNKTILPGHTFLVSTIRNHWNKDYKPGPYPKNEEEWERNAKKYNLHKSEYHPYPDDGTGLGDYPDLPMISADSKDPFYPYDNPELRRNFEEPLHAEFDVMRLDRVDVNAKFRYPLWVMLAQFLGVMFFSCTIITLGEYVKMFHPLVPRQYPKEGKTYYTFEPIC</sequence>
<dbReference type="EMBL" id="OV121132">
    <property type="protein sequence ID" value="CAH0546750.1"/>
    <property type="molecule type" value="Genomic_DNA"/>
</dbReference>
<accession>A0A9P0ARN7</accession>
<keyword evidence="1" id="KW-1133">Transmembrane helix</keyword>
<dbReference type="PANTHER" id="PTHR12840:SF1">
    <property type="entry name" value="NADH DEHYDROGENASE [UBIQUINONE] 1 BETA SUBCOMPLEX SUBUNIT 8, MITOCHONDRIAL"/>
    <property type="match status" value="1"/>
</dbReference>
<feature type="transmembrane region" description="Helical" evidence="1">
    <location>
        <begin position="122"/>
        <end position="144"/>
    </location>
</feature>
<dbReference type="OrthoDB" id="2014058at2759"/>
<dbReference type="PANTHER" id="PTHR12840">
    <property type="entry name" value="NADH-UBIQUINONE OXIDOREDUCTASE ASHI SUBUNIT"/>
    <property type="match status" value="1"/>
</dbReference>
<organism evidence="2 3">
    <name type="scientific">Brassicogethes aeneus</name>
    <name type="common">Rape pollen beetle</name>
    <name type="synonym">Meligethes aeneus</name>
    <dbReference type="NCBI Taxonomy" id="1431903"/>
    <lineage>
        <taxon>Eukaryota</taxon>
        <taxon>Metazoa</taxon>
        <taxon>Ecdysozoa</taxon>
        <taxon>Arthropoda</taxon>
        <taxon>Hexapoda</taxon>
        <taxon>Insecta</taxon>
        <taxon>Pterygota</taxon>
        <taxon>Neoptera</taxon>
        <taxon>Endopterygota</taxon>
        <taxon>Coleoptera</taxon>
        <taxon>Polyphaga</taxon>
        <taxon>Cucujiformia</taxon>
        <taxon>Nitidulidae</taxon>
        <taxon>Meligethinae</taxon>
        <taxon>Brassicogethes</taxon>
    </lineage>
</organism>
<protein>
    <recommendedName>
        <fullName evidence="4">NADH dehydrogenase [ubiquinone] 1 beta subcomplex subunit 8, mitochondrial</fullName>
    </recommendedName>
</protein>
<reference evidence="2" key="1">
    <citation type="submission" date="2021-12" db="EMBL/GenBank/DDBJ databases">
        <authorList>
            <person name="King R."/>
        </authorList>
    </citation>
    <scope>NUCLEOTIDE SEQUENCE</scope>
</reference>
<keyword evidence="3" id="KW-1185">Reference proteome</keyword>
<dbReference type="InterPro" id="IPR008699">
    <property type="entry name" value="NDUFB8"/>
</dbReference>
<gene>
    <name evidence="2" type="ORF">MELIAE_LOCUS851</name>
</gene>
<name>A0A9P0ARN7_BRAAE</name>
<evidence type="ECO:0000313" key="2">
    <source>
        <dbReference type="EMBL" id="CAH0546750.1"/>
    </source>
</evidence>
<keyword evidence="1" id="KW-0812">Transmembrane</keyword>
<evidence type="ECO:0000313" key="3">
    <source>
        <dbReference type="Proteomes" id="UP001154078"/>
    </source>
</evidence>
<proteinExistence type="predicted"/>
<dbReference type="Proteomes" id="UP001154078">
    <property type="component" value="Chromosome 1"/>
</dbReference>
<dbReference type="Pfam" id="PF05821">
    <property type="entry name" value="NDUF_B8"/>
    <property type="match status" value="1"/>
</dbReference>
<dbReference type="AlphaFoldDB" id="A0A9P0ARN7"/>
<keyword evidence="1" id="KW-0472">Membrane</keyword>
<evidence type="ECO:0008006" key="4">
    <source>
        <dbReference type="Google" id="ProtNLM"/>
    </source>
</evidence>
<dbReference type="GO" id="GO:0005739">
    <property type="term" value="C:mitochondrion"/>
    <property type="evidence" value="ECO:0007669"/>
    <property type="project" value="InterPro"/>
</dbReference>
<evidence type="ECO:0000256" key="1">
    <source>
        <dbReference type="SAM" id="Phobius"/>
    </source>
</evidence>